<dbReference type="InterPro" id="IPR001251">
    <property type="entry name" value="CRAL-TRIO_dom"/>
</dbReference>
<dbReference type="GO" id="GO:0016020">
    <property type="term" value="C:membrane"/>
    <property type="evidence" value="ECO:0007669"/>
    <property type="project" value="TreeGrafter"/>
</dbReference>
<dbReference type="GO" id="GO:1902936">
    <property type="term" value="F:phosphatidylinositol bisphosphate binding"/>
    <property type="evidence" value="ECO:0007669"/>
    <property type="project" value="TreeGrafter"/>
</dbReference>
<sequence length="145" mass="16553">MGSETRSNKLVQLKLEISEHGSLSRFQYIFDDALLLGFLRGKKYIVRDALECKSVPIRPAAVHLVNAGSLIDLLVRLVKQFIPEKVANRIFVHSKQPQLHEHLHPAILPKSLGGELEDEEAFHTELPDRIRGQEEFYRKLITFTG</sequence>
<dbReference type="Gene3D" id="3.40.525.10">
    <property type="entry name" value="CRAL-TRIO lipid binding domain"/>
    <property type="match status" value="1"/>
</dbReference>
<evidence type="ECO:0000313" key="3">
    <source>
        <dbReference type="Proteomes" id="UP000198287"/>
    </source>
</evidence>
<dbReference type="AlphaFoldDB" id="A0A226CYE8"/>
<keyword evidence="3" id="KW-1185">Reference proteome</keyword>
<reference evidence="2 3" key="1">
    <citation type="submission" date="2015-12" db="EMBL/GenBank/DDBJ databases">
        <title>The genome of Folsomia candida.</title>
        <authorList>
            <person name="Faddeeva A."/>
            <person name="Derks M.F."/>
            <person name="Anvar Y."/>
            <person name="Smit S."/>
            <person name="Van Straalen N."/>
            <person name="Roelofs D."/>
        </authorList>
    </citation>
    <scope>NUCLEOTIDE SEQUENCE [LARGE SCALE GENOMIC DNA]</scope>
    <source>
        <strain evidence="2 3">VU population</strain>
        <tissue evidence="2">Whole body</tissue>
    </source>
</reference>
<dbReference type="Pfam" id="PF00650">
    <property type="entry name" value="CRAL_TRIO"/>
    <property type="match status" value="1"/>
</dbReference>
<dbReference type="PANTHER" id="PTHR10174">
    <property type="entry name" value="ALPHA-TOCOPHEROL TRANSFER PROTEIN-RELATED"/>
    <property type="match status" value="1"/>
</dbReference>
<name>A0A226CYE8_FOLCA</name>
<dbReference type="SUPFAM" id="SSF52087">
    <property type="entry name" value="CRAL/TRIO domain"/>
    <property type="match status" value="1"/>
</dbReference>
<protein>
    <submittedName>
        <fullName evidence="2">Alpha-tocopherol transfer protein-like</fullName>
    </submittedName>
</protein>
<evidence type="ECO:0000313" key="2">
    <source>
        <dbReference type="EMBL" id="OXA38342.1"/>
    </source>
</evidence>
<dbReference type="CDD" id="cd00170">
    <property type="entry name" value="SEC14"/>
    <property type="match status" value="1"/>
</dbReference>
<comment type="caution">
    <text evidence="2">The sequence shown here is derived from an EMBL/GenBank/DDBJ whole genome shotgun (WGS) entry which is preliminary data.</text>
</comment>
<gene>
    <name evidence="2" type="ORF">Fcan01_26891</name>
</gene>
<dbReference type="Proteomes" id="UP000198287">
    <property type="component" value="Unassembled WGS sequence"/>
</dbReference>
<dbReference type="OrthoDB" id="6682367at2759"/>
<feature type="domain" description="CRAL-TRIO" evidence="1">
    <location>
        <begin position="1"/>
        <end position="120"/>
    </location>
</feature>
<proteinExistence type="predicted"/>
<organism evidence="2 3">
    <name type="scientific">Folsomia candida</name>
    <name type="common">Springtail</name>
    <dbReference type="NCBI Taxonomy" id="158441"/>
    <lineage>
        <taxon>Eukaryota</taxon>
        <taxon>Metazoa</taxon>
        <taxon>Ecdysozoa</taxon>
        <taxon>Arthropoda</taxon>
        <taxon>Hexapoda</taxon>
        <taxon>Collembola</taxon>
        <taxon>Entomobryomorpha</taxon>
        <taxon>Isotomoidea</taxon>
        <taxon>Isotomidae</taxon>
        <taxon>Proisotominae</taxon>
        <taxon>Folsomia</taxon>
    </lineage>
</organism>
<dbReference type="PROSITE" id="PS50191">
    <property type="entry name" value="CRAL_TRIO"/>
    <property type="match status" value="1"/>
</dbReference>
<dbReference type="EMBL" id="LNIX01000046">
    <property type="protein sequence ID" value="OXA38342.1"/>
    <property type="molecule type" value="Genomic_DNA"/>
</dbReference>
<dbReference type="Gene3D" id="1.20.5.1200">
    <property type="entry name" value="Alpha-tocopherol transfer"/>
    <property type="match status" value="1"/>
</dbReference>
<accession>A0A226CYE8</accession>
<dbReference type="PANTHER" id="PTHR10174:SF208">
    <property type="entry name" value="CRAL-TRIO DOMAIN-CONTAINING PROTEIN DDB_G0278031"/>
    <property type="match status" value="1"/>
</dbReference>
<dbReference type="InterPro" id="IPR036865">
    <property type="entry name" value="CRAL-TRIO_dom_sf"/>
</dbReference>
<evidence type="ECO:0000259" key="1">
    <source>
        <dbReference type="PROSITE" id="PS50191"/>
    </source>
</evidence>